<dbReference type="GO" id="GO:0005874">
    <property type="term" value="C:microtubule"/>
    <property type="evidence" value="ECO:0007669"/>
    <property type="project" value="TreeGrafter"/>
</dbReference>
<dbReference type="GO" id="GO:0008017">
    <property type="term" value="F:microtubule binding"/>
    <property type="evidence" value="ECO:0007669"/>
    <property type="project" value="TreeGrafter"/>
</dbReference>
<evidence type="ECO:0000313" key="6">
    <source>
        <dbReference type="EMBL" id="OBT94647.1"/>
    </source>
</evidence>
<dbReference type="GO" id="GO:0003924">
    <property type="term" value="F:GTPase activity"/>
    <property type="evidence" value="ECO:0007669"/>
    <property type="project" value="InterPro"/>
</dbReference>
<dbReference type="InterPro" id="IPR027417">
    <property type="entry name" value="P-loop_NTPase"/>
</dbReference>
<dbReference type="GO" id="GO:0006897">
    <property type="term" value="P:endocytosis"/>
    <property type="evidence" value="ECO:0007669"/>
    <property type="project" value="TreeGrafter"/>
</dbReference>
<dbReference type="CDD" id="cd08771">
    <property type="entry name" value="DLP_1"/>
    <property type="match status" value="1"/>
</dbReference>
<dbReference type="GeneID" id="28839656"/>
<feature type="domain" description="GED" evidence="4">
    <location>
        <begin position="700"/>
        <end position="788"/>
    </location>
</feature>
<evidence type="ECO:0000256" key="1">
    <source>
        <dbReference type="ARBA" id="ARBA00022741"/>
    </source>
</evidence>
<name>A0A1B8GFP5_9PEZI</name>
<dbReference type="Pfam" id="PF00350">
    <property type="entry name" value="Dynamin_N"/>
    <property type="match status" value="1"/>
</dbReference>
<dbReference type="GO" id="GO:0016020">
    <property type="term" value="C:membrane"/>
    <property type="evidence" value="ECO:0007669"/>
    <property type="project" value="TreeGrafter"/>
</dbReference>
<dbReference type="STRING" id="342668.A0A1B8GFP5"/>
<evidence type="ECO:0000313" key="7">
    <source>
        <dbReference type="Proteomes" id="UP000091956"/>
    </source>
</evidence>
<feature type="region of interest" description="Disordered" evidence="3">
    <location>
        <begin position="487"/>
        <end position="506"/>
    </location>
</feature>
<dbReference type="InterPro" id="IPR022812">
    <property type="entry name" value="Dynamin"/>
</dbReference>
<dbReference type="AlphaFoldDB" id="A0A1B8GFP5"/>
<reference evidence="6 7" key="1">
    <citation type="submission" date="2016-03" db="EMBL/GenBank/DDBJ databases">
        <title>Comparative genomics of Pseudogymnoascus destructans, the fungus causing white-nose syndrome of bats.</title>
        <authorList>
            <person name="Palmer J.M."/>
            <person name="Drees K.P."/>
            <person name="Foster J.T."/>
            <person name="Lindner D.L."/>
        </authorList>
    </citation>
    <scope>NUCLEOTIDE SEQUENCE [LARGE SCALE GENOMIC DNA]</scope>
    <source>
        <strain evidence="6 7">UAMH 10579</strain>
    </source>
</reference>
<dbReference type="EMBL" id="KV460241">
    <property type="protein sequence ID" value="OBT94647.1"/>
    <property type="molecule type" value="Genomic_DNA"/>
</dbReference>
<reference evidence="7" key="2">
    <citation type="journal article" date="2018" name="Nat. Commun.">
        <title>Extreme sensitivity to ultraviolet light in the fungal pathogen causing white-nose syndrome of bats.</title>
        <authorList>
            <person name="Palmer J.M."/>
            <person name="Drees K.P."/>
            <person name="Foster J.T."/>
            <person name="Lindner D.L."/>
        </authorList>
    </citation>
    <scope>NUCLEOTIDE SEQUENCE [LARGE SCALE GENOMIC DNA]</scope>
    <source>
        <strain evidence="7">UAMH 10579</strain>
    </source>
</reference>
<keyword evidence="1" id="KW-0547">Nucleotide-binding</keyword>
<dbReference type="InterPro" id="IPR020850">
    <property type="entry name" value="GED_dom"/>
</dbReference>
<proteinExistence type="predicted"/>
<evidence type="ECO:0000259" key="4">
    <source>
        <dbReference type="PROSITE" id="PS51388"/>
    </source>
</evidence>
<evidence type="ECO:0000259" key="5">
    <source>
        <dbReference type="PROSITE" id="PS51718"/>
    </source>
</evidence>
<dbReference type="OrthoDB" id="415706at2759"/>
<dbReference type="PANTHER" id="PTHR11566">
    <property type="entry name" value="DYNAMIN"/>
    <property type="match status" value="1"/>
</dbReference>
<keyword evidence="2" id="KW-0342">GTP-binding</keyword>
<dbReference type="GO" id="GO:0000266">
    <property type="term" value="P:mitochondrial fission"/>
    <property type="evidence" value="ECO:0007669"/>
    <property type="project" value="TreeGrafter"/>
</dbReference>
<dbReference type="Pfam" id="PF01031">
    <property type="entry name" value="Dynamin_M"/>
    <property type="match status" value="1"/>
</dbReference>
<dbReference type="SMART" id="SM00053">
    <property type="entry name" value="DYNc"/>
    <property type="match status" value="1"/>
</dbReference>
<dbReference type="InterPro" id="IPR000375">
    <property type="entry name" value="Dynamin_stalk"/>
</dbReference>
<dbReference type="GO" id="GO:0005525">
    <property type="term" value="F:GTP binding"/>
    <property type="evidence" value="ECO:0007669"/>
    <property type="project" value="InterPro"/>
</dbReference>
<sequence length="788" mass="88405">MGDSSRSNTMYFDAIPQMEPIDGMHSQLSDQDLLPKIDRLRELGVHAELSDKDLLQKIDKLRELGVHEFVSLPQLVVVGDQSSGKSSVLEAVMELPLPRSGTLCTRFATNITFQSASKPRITVSIIPGPSRSDEEKEQLQDFKRELTVLDGGNFLSILNEACDAMGVPKPEELFDVDGSKSKPTFSEDVFKVELCGPGRDNLSIIDIPGIFRTETKGTTTSKDMAMVKEMVNYWIKDERTIILAVIGINNDVATQEILSIAKKADPKGLRTLGILTKPDIVGDGEEGRVFDLINGKQHKLTHGYHVLRNLSQKDLDAQKGLNGRNDSLSRRTKEQEFFNKKLWSALPKSRVGVDELKKRLTVLLTDMVKKEFPKIKSQLAQDLILAKKQLAMIGTERATPQQQRVYLEEIAAKFKDLSKLALDADYRDEIFQNDKCLRLPTLIVNRYDLFEKEIRTKGHTYKFDNDEGNGSGNDEDEDADEAISIASENESATDENESGKGYEVEPTPKPIGRVFPELDNVLSQSFNILDADKTNILDWIRRQYLESRGYGLPAIDLRILPVLWQKQSSNWGGITLSFINDIIVYVHDFICRLLSIVCPESKVRNALLSFFMDDLVAKYSSAIKHVEYILKVEHRGTLLTKNESYSTALNEMRYARLVKATNNSAIPTTKSKGGDYIPVKAIEVSAAALAMSNSNEENVVQDHHDVLHAYYKVAMRRFVDTVIAQGMDDYLLTGENSPIKVIKLSFTSKMNDDQINDIAGEDAFTKGERLALEQKIKALEEGKEELNS</sequence>
<dbReference type="GO" id="GO:0048312">
    <property type="term" value="P:intracellular distribution of mitochondria"/>
    <property type="evidence" value="ECO:0007669"/>
    <property type="project" value="TreeGrafter"/>
</dbReference>
<dbReference type="Gene3D" id="3.40.50.300">
    <property type="entry name" value="P-loop containing nucleotide triphosphate hydrolases"/>
    <property type="match status" value="1"/>
</dbReference>
<dbReference type="RefSeq" id="XP_018128380.1">
    <property type="nucleotide sequence ID" value="XM_018275723.1"/>
</dbReference>
<dbReference type="GO" id="GO:0016559">
    <property type="term" value="P:peroxisome fission"/>
    <property type="evidence" value="ECO:0007669"/>
    <property type="project" value="TreeGrafter"/>
</dbReference>
<keyword evidence="7" id="KW-1185">Reference proteome</keyword>
<evidence type="ECO:0008006" key="8">
    <source>
        <dbReference type="Google" id="ProtNLM"/>
    </source>
</evidence>
<dbReference type="InterPro" id="IPR045063">
    <property type="entry name" value="Dynamin_N"/>
</dbReference>
<dbReference type="PROSITE" id="PS51718">
    <property type="entry name" value="G_DYNAMIN_2"/>
    <property type="match status" value="1"/>
</dbReference>
<dbReference type="FunFam" id="3.40.50.300:FF:001425">
    <property type="entry name" value="Dynamin GTPase, putative"/>
    <property type="match status" value="1"/>
</dbReference>
<dbReference type="SUPFAM" id="SSF52540">
    <property type="entry name" value="P-loop containing nucleoside triphosphate hydrolases"/>
    <property type="match status" value="1"/>
</dbReference>
<gene>
    <name evidence="6" type="ORF">VE01_06270</name>
</gene>
<dbReference type="Gene3D" id="1.20.120.1240">
    <property type="entry name" value="Dynamin, middle domain"/>
    <property type="match status" value="1"/>
</dbReference>
<dbReference type="PROSITE" id="PS51388">
    <property type="entry name" value="GED"/>
    <property type="match status" value="1"/>
</dbReference>
<accession>A0A1B8GFP5</accession>
<evidence type="ECO:0000256" key="2">
    <source>
        <dbReference type="ARBA" id="ARBA00023134"/>
    </source>
</evidence>
<dbReference type="PANTHER" id="PTHR11566:SF21">
    <property type="entry name" value="DYNAMIN RELATED PROTEIN 1, ISOFORM A"/>
    <property type="match status" value="1"/>
</dbReference>
<evidence type="ECO:0000256" key="3">
    <source>
        <dbReference type="SAM" id="MobiDB-lite"/>
    </source>
</evidence>
<dbReference type="InterPro" id="IPR030381">
    <property type="entry name" value="G_DYNAMIN_dom"/>
</dbReference>
<protein>
    <recommendedName>
        <fullName evidence="8">Dynamin-type G domain-containing protein</fullName>
    </recommendedName>
</protein>
<dbReference type="InterPro" id="IPR001401">
    <property type="entry name" value="Dynamin_GTPase"/>
</dbReference>
<dbReference type="PRINTS" id="PR00195">
    <property type="entry name" value="DYNAMIN"/>
</dbReference>
<organism evidence="6 7">
    <name type="scientific">Pseudogymnoascus verrucosus</name>
    <dbReference type="NCBI Taxonomy" id="342668"/>
    <lineage>
        <taxon>Eukaryota</taxon>
        <taxon>Fungi</taxon>
        <taxon>Dikarya</taxon>
        <taxon>Ascomycota</taxon>
        <taxon>Pezizomycotina</taxon>
        <taxon>Leotiomycetes</taxon>
        <taxon>Thelebolales</taxon>
        <taxon>Thelebolaceae</taxon>
        <taxon>Pseudogymnoascus</taxon>
    </lineage>
</organism>
<dbReference type="GO" id="GO:0005739">
    <property type="term" value="C:mitochondrion"/>
    <property type="evidence" value="ECO:0007669"/>
    <property type="project" value="TreeGrafter"/>
</dbReference>
<dbReference type="Proteomes" id="UP000091956">
    <property type="component" value="Unassembled WGS sequence"/>
</dbReference>
<feature type="domain" description="Dynamin-type G" evidence="5">
    <location>
        <begin position="69"/>
        <end position="373"/>
    </location>
</feature>
<feature type="region of interest" description="Disordered" evidence="3">
    <location>
        <begin position="460"/>
        <end position="479"/>
    </location>
</feature>